<dbReference type="RefSeq" id="WP_379747982.1">
    <property type="nucleotide sequence ID" value="NZ_JBHTCP010000013.1"/>
</dbReference>
<comment type="caution">
    <text evidence="2">The sequence shown here is derived from an EMBL/GenBank/DDBJ whole genome shotgun (WGS) entry which is preliminary data.</text>
</comment>
<proteinExistence type="predicted"/>
<name>A0ABW2NL72_9BACL</name>
<evidence type="ECO:0000313" key="2">
    <source>
        <dbReference type="EMBL" id="MFC7371425.1"/>
    </source>
</evidence>
<keyword evidence="3" id="KW-1185">Reference proteome</keyword>
<dbReference type="InterPro" id="IPR042000">
    <property type="entry name" value="Sortase_D_2"/>
</dbReference>
<keyword evidence="1" id="KW-0378">Hydrolase</keyword>
<dbReference type="InterPro" id="IPR023365">
    <property type="entry name" value="Sortase_dom-sf"/>
</dbReference>
<organism evidence="2 3">
    <name type="scientific">Fictibacillus iocasae</name>
    <dbReference type="NCBI Taxonomy" id="2715437"/>
    <lineage>
        <taxon>Bacteria</taxon>
        <taxon>Bacillati</taxon>
        <taxon>Bacillota</taxon>
        <taxon>Bacilli</taxon>
        <taxon>Bacillales</taxon>
        <taxon>Fictibacillaceae</taxon>
        <taxon>Fictibacillus</taxon>
    </lineage>
</organism>
<dbReference type="Gene3D" id="2.40.260.10">
    <property type="entry name" value="Sortase"/>
    <property type="match status" value="1"/>
</dbReference>
<sequence>MKWLAYVLILTGIVTMMYPKMKSVYSSYQEKQLMREWENHIDDKAKTSFTKLETVFNEQEQQEPRLPERNSLLGTISIPKLDVQLPVLEGASQQNLKHAAGRLEGTTPIGTKGNTAIAAHRSFTYGKQFNRLNELVKNDEIIIETKDGSYSYTVNQVFTVMPDDISVLSTKPGEALLTLITCEPMKNPTKRLIVQAVLEQ</sequence>
<dbReference type="Proteomes" id="UP001596549">
    <property type="component" value="Unassembled WGS sequence"/>
</dbReference>
<dbReference type="EMBL" id="JBHTCP010000013">
    <property type="protein sequence ID" value="MFC7371425.1"/>
    <property type="molecule type" value="Genomic_DNA"/>
</dbReference>
<dbReference type="InterPro" id="IPR005754">
    <property type="entry name" value="Sortase"/>
</dbReference>
<evidence type="ECO:0000256" key="1">
    <source>
        <dbReference type="ARBA" id="ARBA00022801"/>
    </source>
</evidence>
<reference evidence="3" key="1">
    <citation type="journal article" date="2019" name="Int. J. Syst. Evol. Microbiol.">
        <title>The Global Catalogue of Microorganisms (GCM) 10K type strain sequencing project: providing services to taxonomists for standard genome sequencing and annotation.</title>
        <authorList>
            <consortium name="The Broad Institute Genomics Platform"/>
            <consortium name="The Broad Institute Genome Sequencing Center for Infectious Disease"/>
            <person name="Wu L."/>
            <person name="Ma J."/>
        </authorList>
    </citation>
    <scope>NUCLEOTIDE SEQUENCE [LARGE SCALE GENOMIC DNA]</scope>
    <source>
        <strain evidence="3">NBRC 106396</strain>
    </source>
</reference>
<gene>
    <name evidence="2" type="ORF">ACFQPF_07035</name>
</gene>
<dbReference type="CDD" id="cd06166">
    <property type="entry name" value="Sortase_D_2"/>
    <property type="match status" value="1"/>
</dbReference>
<accession>A0ABW2NL72</accession>
<dbReference type="SUPFAM" id="SSF63817">
    <property type="entry name" value="Sortase"/>
    <property type="match status" value="1"/>
</dbReference>
<dbReference type="NCBIfam" id="TIGR01076">
    <property type="entry name" value="sortase_fam"/>
    <property type="match status" value="1"/>
</dbReference>
<dbReference type="Pfam" id="PF04203">
    <property type="entry name" value="Sortase"/>
    <property type="match status" value="1"/>
</dbReference>
<protein>
    <submittedName>
        <fullName evidence="2">Class D sortase</fullName>
    </submittedName>
</protein>
<evidence type="ECO:0000313" key="3">
    <source>
        <dbReference type="Proteomes" id="UP001596549"/>
    </source>
</evidence>